<evidence type="ECO:0000313" key="1">
    <source>
        <dbReference type="EMBL" id="MDT0686026.1"/>
    </source>
</evidence>
<gene>
    <name evidence="1" type="ORF">RM541_06600</name>
</gene>
<name>A0ABU3DQN2_9FLAO</name>
<reference evidence="1 2" key="1">
    <citation type="submission" date="2023-09" db="EMBL/GenBank/DDBJ databases">
        <authorList>
            <person name="Rey-Velasco X."/>
        </authorList>
    </citation>
    <scope>NUCLEOTIDE SEQUENCE [LARGE SCALE GENOMIC DNA]</scope>
    <source>
        <strain evidence="1 2">F225</strain>
    </source>
</reference>
<evidence type="ECO:0000313" key="2">
    <source>
        <dbReference type="Proteomes" id="UP001253848"/>
    </source>
</evidence>
<proteinExistence type="predicted"/>
<protein>
    <submittedName>
        <fullName evidence="1">Uncharacterized protein</fullName>
    </submittedName>
</protein>
<dbReference type="EMBL" id="JAVRHN010000004">
    <property type="protein sequence ID" value="MDT0686026.1"/>
    <property type="molecule type" value="Genomic_DNA"/>
</dbReference>
<sequence length="143" mass="17408">MENIMNNIQEYHNEEEIREIGMTREVSNWRDELEFTDAEIQFYTTLLSSNLIERTRSNSEDAKYLFQQLQDLKDSNESHLETCIRFQNSLENMKECDDVQCDNQYLKEHLYLKGFFEKHFMEFRRIKESAFRYVQAGIDNYFL</sequence>
<accession>A0ABU3DQN2</accession>
<dbReference type="RefSeq" id="WP_311499431.1">
    <property type="nucleotide sequence ID" value="NZ_JAVRHN010000004.1"/>
</dbReference>
<comment type="caution">
    <text evidence="1">The sequence shown here is derived from an EMBL/GenBank/DDBJ whole genome shotgun (WGS) entry which is preliminary data.</text>
</comment>
<organism evidence="1 2">
    <name type="scientific">Autumnicola psychrophila</name>
    <dbReference type="NCBI Taxonomy" id="3075592"/>
    <lineage>
        <taxon>Bacteria</taxon>
        <taxon>Pseudomonadati</taxon>
        <taxon>Bacteroidota</taxon>
        <taxon>Flavobacteriia</taxon>
        <taxon>Flavobacteriales</taxon>
        <taxon>Flavobacteriaceae</taxon>
        <taxon>Autumnicola</taxon>
    </lineage>
</organism>
<keyword evidence="2" id="KW-1185">Reference proteome</keyword>
<dbReference type="Proteomes" id="UP001253848">
    <property type="component" value="Unassembled WGS sequence"/>
</dbReference>